<dbReference type="InterPro" id="IPR025668">
    <property type="entry name" value="Tnp_DDE_dom"/>
</dbReference>
<accession>A0ABT4HUI4</accession>
<dbReference type="RefSeq" id="WP_258416887.1">
    <property type="nucleotide sequence ID" value="NZ_JAPTNG010000003.1"/>
</dbReference>
<proteinExistence type="predicted"/>
<evidence type="ECO:0000313" key="2">
    <source>
        <dbReference type="EMBL" id="MCZ0830362.1"/>
    </source>
</evidence>
<dbReference type="Proteomes" id="UP001067708">
    <property type="component" value="Unassembled WGS sequence"/>
</dbReference>
<feature type="non-terminal residue" evidence="2">
    <location>
        <position position="1"/>
    </location>
</feature>
<gene>
    <name evidence="2" type="ORF">O0535_06055</name>
</gene>
<evidence type="ECO:0000259" key="1">
    <source>
        <dbReference type="Pfam" id="PF13751"/>
    </source>
</evidence>
<feature type="domain" description="Transposase DDE" evidence="1">
    <location>
        <begin position="1"/>
        <end position="28"/>
    </location>
</feature>
<sequence length="48" mass="5854">RWTTLRGIKKVTMQVMLVFASMNLKKLATWLWNPEKEKRKLLQLLTFY</sequence>
<keyword evidence="3" id="KW-1185">Reference proteome</keyword>
<dbReference type="Pfam" id="PF13751">
    <property type="entry name" value="DDE_Tnp_1_6"/>
    <property type="match status" value="1"/>
</dbReference>
<protein>
    <submittedName>
        <fullName evidence="2">Transposase</fullName>
    </submittedName>
</protein>
<organism evidence="2 3">
    <name type="scientific">Brevibacillus halotolerans</name>
    <dbReference type="NCBI Taxonomy" id="1507437"/>
    <lineage>
        <taxon>Bacteria</taxon>
        <taxon>Bacillati</taxon>
        <taxon>Bacillota</taxon>
        <taxon>Bacilli</taxon>
        <taxon>Bacillales</taxon>
        <taxon>Paenibacillaceae</taxon>
        <taxon>Brevibacillus</taxon>
    </lineage>
</organism>
<name>A0ABT4HUI4_9BACL</name>
<reference evidence="2" key="1">
    <citation type="submission" date="2022-09" db="EMBL/GenBank/DDBJ databases">
        <title>Genome analysis and characterization of larvicidal activity of Brevibacillus strains.</title>
        <authorList>
            <person name="Patrusheva E.V."/>
            <person name="Izotova A.O."/>
            <person name="Toshchakov S.V."/>
            <person name="Sineoky S.P."/>
        </authorList>
    </citation>
    <scope>NUCLEOTIDE SEQUENCE</scope>
    <source>
        <strain evidence="2">VKPM_B-13244</strain>
    </source>
</reference>
<evidence type="ECO:0000313" key="3">
    <source>
        <dbReference type="Proteomes" id="UP001067708"/>
    </source>
</evidence>
<comment type="caution">
    <text evidence="2">The sequence shown here is derived from an EMBL/GenBank/DDBJ whole genome shotgun (WGS) entry which is preliminary data.</text>
</comment>
<dbReference type="EMBL" id="JAPTNG010000003">
    <property type="protein sequence ID" value="MCZ0830362.1"/>
    <property type="molecule type" value="Genomic_DNA"/>
</dbReference>